<evidence type="ECO:0000313" key="2">
    <source>
        <dbReference type="Proteomes" id="UP001268256"/>
    </source>
</evidence>
<dbReference type="Proteomes" id="UP001268256">
    <property type="component" value="Unassembled WGS sequence"/>
</dbReference>
<protein>
    <submittedName>
        <fullName evidence="1">Uncharacterized protein</fullName>
    </submittedName>
</protein>
<comment type="caution">
    <text evidence="1">The sequence shown here is derived from an EMBL/GenBank/DDBJ whole genome shotgun (WGS) entry which is preliminary data.</text>
</comment>
<gene>
    <name evidence="1" type="ORF">RIF25_08735</name>
</gene>
<dbReference type="AlphaFoldDB" id="A0AAE4FRE4"/>
<name>A0AAE4FRE4_9CYAN</name>
<evidence type="ECO:0000313" key="1">
    <source>
        <dbReference type="EMBL" id="MDS3860899.1"/>
    </source>
</evidence>
<sequence length="110" mass="12240">MPRVLAQAPTTFFQTLSRPTNQTTCETMDCWLEATRACTPSKFLTDLSIGIAATNSVYELWGQTAAGGCIYYQFVKSLEAFGQNVPDSAGMEILCVYPQTHDLTLEWEVF</sequence>
<proteinExistence type="predicted"/>
<accession>A0AAE4FRE4</accession>
<dbReference type="EMBL" id="JAVMIP010000007">
    <property type="protein sequence ID" value="MDS3860899.1"/>
    <property type="molecule type" value="Genomic_DNA"/>
</dbReference>
<keyword evidence="2" id="KW-1185">Reference proteome</keyword>
<organism evidence="1 2">
    <name type="scientific">Pseudocalidococcus azoricus BACA0444</name>
    <dbReference type="NCBI Taxonomy" id="2918990"/>
    <lineage>
        <taxon>Bacteria</taxon>
        <taxon>Bacillati</taxon>
        <taxon>Cyanobacteriota</taxon>
        <taxon>Cyanophyceae</taxon>
        <taxon>Acaryochloridales</taxon>
        <taxon>Thermosynechococcaceae</taxon>
        <taxon>Pseudocalidococcus</taxon>
        <taxon>Pseudocalidococcus azoricus</taxon>
    </lineage>
</organism>
<reference evidence="2" key="1">
    <citation type="submission" date="2023-07" db="EMBL/GenBank/DDBJ databases">
        <authorList>
            <person name="Luz R."/>
            <person name="Cordeiro R."/>
            <person name="Fonseca A."/>
            <person name="Goncalves V."/>
        </authorList>
    </citation>
    <scope>NUCLEOTIDE SEQUENCE [LARGE SCALE GENOMIC DNA]</scope>
    <source>
        <strain evidence="2">BACA0444</strain>
    </source>
</reference>